<name>A0A250ID96_9BACT</name>
<keyword evidence="1" id="KW-0812">Transmembrane</keyword>
<evidence type="ECO:0000313" key="2">
    <source>
        <dbReference type="EMBL" id="ATB29745.1"/>
    </source>
</evidence>
<dbReference type="InterPro" id="IPR005133">
    <property type="entry name" value="PhaG_MnhG_YufB"/>
</dbReference>
<feature type="transmembrane region" description="Helical" evidence="1">
    <location>
        <begin position="6"/>
        <end position="28"/>
    </location>
</feature>
<evidence type="ECO:0000256" key="1">
    <source>
        <dbReference type="SAM" id="Phobius"/>
    </source>
</evidence>
<keyword evidence="1" id="KW-1133">Transmembrane helix</keyword>
<feature type="transmembrane region" description="Helical" evidence="1">
    <location>
        <begin position="40"/>
        <end position="58"/>
    </location>
</feature>
<dbReference type="KEGG" id="mbd:MEBOL_003200"/>
<dbReference type="PANTHER" id="PTHR34703">
    <property type="entry name" value="ANTIPORTER SUBUNIT MNHG2-RELATED"/>
    <property type="match status" value="1"/>
</dbReference>
<dbReference type="Proteomes" id="UP000217289">
    <property type="component" value="Chromosome"/>
</dbReference>
<gene>
    <name evidence="2" type="ORF">MEBOL_003200</name>
</gene>
<dbReference type="EMBL" id="CP022163">
    <property type="protein sequence ID" value="ATB29745.1"/>
    <property type="molecule type" value="Genomic_DNA"/>
</dbReference>
<proteinExistence type="predicted"/>
<evidence type="ECO:0000313" key="3">
    <source>
        <dbReference type="Proteomes" id="UP000217289"/>
    </source>
</evidence>
<keyword evidence="1" id="KW-0472">Membrane</keyword>
<keyword evidence="3" id="KW-1185">Reference proteome</keyword>
<dbReference type="GO" id="GO:0015385">
    <property type="term" value="F:sodium:proton antiporter activity"/>
    <property type="evidence" value="ECO:0007669"/>
    <property type="project" value="TreeGrafter"/>
</dbReference>
<dbReference type="Pfam" id="PF03334">
    <property type="entry name" value="PhaG_MnhG_YufB"/>
    <property type="match status" value="1"/>
</dbReference>
<protein>
    <submittedName>
        <fullName evidence="2">Na+/H+ antiporter subunit</fullName>
    </submittedName>
</protein>
<dbReference type="RefSeq" id="WP_095978279.1">
    <property type="nucleotide sequence ID" value="NZ_CP022163.1"/>
</dbReference>
<dbReference type="PANTHER" id="PTHR34703:SF1">
    <property type="entry name" value="ANTIPORTER SUBUNIT MNHG2-RELATED"/>
    <property type="match status" value="1"/>
</dbReference>
<organism evidence="2 3">
    <name type="scientific">Melittangium boletus DSM 14713</name>
    <dbReference type="NCBI Taxonomy" id="1294270"/>
    <lineage>
        <taxon>Bacteria</taxon>
        <taxon>Pseudomonadati</taxon>
        <taxon>Myxococcota</taxon>
        <taxon>Myxococcia</taxon>
        <taxon>Myxococcales</taxon>
        <taxon>Cystobacterineae</taxon>
        <taxon>Archangiaceae</taxon>
        <taxon>Melittangium</taxon>
    </lineage>
</organism>
<sequence>MMHEALRWVADVLVLVGLMAVTVSVVGIIRMRGVLMRVQAAGQAVLVGIIIVLMSAVGSGEWALVGRAVLVAVFLLLSAPLSAHAIAQAAAREREAKAEGQDEGPR</sequence>
<feature type="transmembrane region" description="Helical" evidence="1">
    <location>
        <begin position="64"/>
        <end position="87"/>
    </location>
</feature>
<reference evidence="2 3" key="1">
    <citation type="submission" date="2017-06" db="EMBL/GenBank/DDBJ databases">
        <authorList>
            <person name="Kim H.J."/>
            <person name="Triplett B.A."/>
        </authorList>
    </citation>
    <scope>NUCLEOTIDE SEQUENCE [LARGE SCALE GENOMIC DNA]</scope>
    <source>
        <strain evidence="2 3">DSM 14713</strain>
    </source>
</reference>
<dbReference type="OrthoDB" id="4427992at2"/>
<accession>A0A250ID96</accession>
<dbReference type="AlphaFoldDB" id="A0A250ID96"/>